<evidence type="ECO:0000256" key="3">
    <source>
        <dbReference type="ARBA" id="ARBA00022737"/>
    </source>
</evidence>
<organism evidence="11 12">
    <name type="scientific">Aquarana catesbeiana</name>
    <name type="common">American bullfrog</name>
    <name type="synonym">Rana catesbeiana</name>
    <dbReference type="NCBI Taxonomy" id="8400"/>
    <lineage>
        <taxon>Eukaryota</taxon>
        <taxon>Metazoa</taxon>
        <taxon>Chordata</taxon>
        <taxon>Craniata</taxon>
        <taxon>Vertebrata</taxon>
        <taxon>Euteleostomi</taxon>
        <taxon>Amphibia</taxon>
        <taxon>Batrachia</taxon>
        <taxon>Anura</taxon>
        <taxon>Neobatrachia</taxon>
        <taxon>Ranoidea</taxon>
        <taxon>Ranidae</taxon>
        <taxon>Aquarana</taxon>
    </lineage>
</organism>
<evidence type="ECO:0000259" key="10">
    <source>
        <dbReference type="PROSITE" id="PS50157"/>
    </source>
</evidence>
<evidence type="ECO:0000256" key="2">
    <source>
        <dbReference type="ARBA" id="ARBA00022723"/>
    </source>
</evidence>
<feature type="region of interest" description="Disordered" evidence="9">
    <location>
        <begin position="185"/>
        <end position="281"/>
    </location>
</feature>
<dbReference type="PROSITE" id="PS00028">
    <property type="entry name" value="ZINC_FINGER_C2H2_1"/>
    <property type="match status" value="3"/>
</dbReference>
<evidence type="ECO:0000256" key="4">
    <source>
        <dbReference type="ARBA" id="ARBA00022771"/>
    </source>
</evidence>
<dbReference type="Pfam" id="PF00096">
    <property type="entry name" value="zf-C2H2"/>
    <property type="match status" value="2"/>
</dbReference>
<dbReference type="EMBL" id="KV938514">
    <property type="protein sequence ID" value="PIO28366.1"/>
    <property type="molecule type" value="Genomic_DNA"/>
</dbReference>
<evidence type="ECO:0000256" key="5">
    <source>
        <dbReference type="ARBA" id="ARBA00022833"/>
    </source>
</evidence>
<dbReference type="Proteomes" id="UP000228934">
    <property type="component" value="Unassembled WGS sequence"/>
</dbReference>
<evidence type="ECO:0000256" key="8">
    <source>
        <dbReference type="PROSITE-ProRule" id="PRU00042"/>
    </source>
</evidence>
<keyword evidence="7" id="KW-0539">Nucleus</keyword>
<accession>A0A2G9RKC9</accession>
<dbReference type="SUPFAM" id="SSF57667">
    <property type="entry name" value="beta-beta-alpha zinc fingers"/>
    <property type="match status" value="2"/>
</dbReference>
<evidence type="ECO:0000313" key="12">
    <source>
        <dbReference type="Proteomes" id="UP000228934"/>
    </source>
</evidence>
<feature type="compositionally biased region" description="Polar residues" evidence="9">
    <location>
        <begin position="239"/>
        <end position="249"/>
    </location>
</feature>
<dbReference type="SMART" id="SM00355">
    <property type="entry name" value="ZnF_C2H2"/>
    <property type="match status" value="4"/>
</dbReference>
<gene>
    <name evidence="11" type="ORF">AB205_0165190</name>
</gene>
<feature type="compositionally biased region" description="Low complexity" evidence="9">
    <location>
        <begin position="202"/>
        <end position="213"/>
    </location>
</feature>
<comment type="subcellular location">
    <subcellularLocation>
        <location evidence="1">Nucleus</location>
    </subcellularLocation>
</comment>
<keyword evidence="4 8" id="KW-0863">Zinc-finger</keyword>
<protein>
    <recommendedName>
        <fullName evidence="10">C2H2-type domain-containing protein</fullName>
    </recommendedName>
</protein>
<feature type="domain" description="C2H2-type" evidence="10">
    <location>
        <begin position="575"/>
        <end position="603"/>
    </location>
</feature>
<evidence type="ECO:0000256" key="7">
    <source>
        <dbReference type="ARBA" id="ARBA00023242"/>
    </source>
</evidence>
<dbReference type="Gene3D" id="3.30.160.60">
    <property type="entry name" value="Classic Zinc Finger"/>
    <property type="match status" value="3"/>
</dbReference>
<keyword evidence="6" id="KW-0238">DNA-binding</keyword>
<dbReference type="InterPro" id="IPR013087">
    <property type="entry name" value="Znf_C2H2_type"/>
</dbReference>
<feature type="non-terminal residue" evidence="11">
    <location>
        <position position="652"/>
    </location>
</feature>
<evidence type="ECO:0000256" key="1">
    <source>
        <dbReference type="ARBA" id="ARBA00004123"/>
    </source>
</evidence>
<feature type="domain" description="C2H2-type" evidence="10">
    <location>
        <begin position="547"/>
        <end position="574"/>
    </location>
</feature>
<keyword evidence="5" id="KW-0862">Zinc</keyword>
<dbReference type="AlphaFoldDB" id="A0A2G9RKC9"/>
<feature type="domain" description="C2H2-type" evidence="10">
    <location>
        <begin position="519"/>
        <end position="546"/>
    </location>
</feature>
<dbReference type="GO" id="GO:0000977">
    <property type="term" value="F:RNA polymerase II transcription regulatory region sequence-specific DNA binding"/>
    <property type="evidence" value="ECO:0007669"/>
    <property type="project" value="TreeGrafter"/>
</dbReference>
<keyword evidence="2" id="KW-0479">Metal-binding</keyword>
<feature type="domain" description="C2H2-type" evidence="10">
    <location>
        <begin position="604"/>
        <end position="634"/>
    </location>
</feature>
<dbReference type="FunFam" id="3.30.160.60:FF:000128">
    <property type="entry name" value="zinc finger protein 268 isoform X1"/>
    <property type="match status" value="1"/>
</dbReference>
<reference evidence="12" key="1">
    <citation type="journal article" date="2017" name="Nat. Commun.">
        <title>The North American bullfrog draft genome provides insight into hormonal regulation of long noncoding RNA.</title>
        <authorList>
            <person name="Hammond S.A."/>
            <person name="Warren R.L."/>
            <person name="Vandervalk B.P."/>
            <person name="Kucuk E."/>
            <person name="Khan H."/>
            <person name="Gibb E.A."/>
            <person name="Pandoh P."/>
            <person name="Kirk H."/>
            <person name="Zhao Y."/>
            <person name="Jones M."/>
            <person name="Mungall A.J."/>
            <person name="Coope R."/>
            <person name="Pleasance S."/>
            <person name="Moore R.A."/>
            <person name="Holt R.A."/>
            <person name="Round J.M."/>
            <person name="Ohora S."/>
            <person name="Walle B.V."/>
            <person name="Veldhoen N."/>
            <person name="Helbing C.C."/>
            <person name="Birol I."/>
        </authorList>
    </citation>
    <scope>NUCLEOTIDE SEQUENCE [LARGE SCALE GENOMIC DNA]</scope>
</reference>
<evidence type="ECO:0000313" key="11">
    <source>
        <dbReference type="EMBL" id="PIO28366.1"/>
    </source>
</evidence>
<dbReference type="PROSITE" id="PS50157">
    <property type="entry name" value="ZINC_FINGER_C2H2_2"/>
    <property type="match status" value="4"/>
</dbReference>
<dbReference type="PANTHER" id="PTHR24381:SF393">
    <property type="entry name" value="CHROMATIN-LINKED ADAPTOR FOR MSL PROTEINS, ISOFORM B"/>
    <property type="match status" value="1"/>
</dbReference>
<evidence type="ECO:0000256" key="9">
    <source>
        <dbReference type="SAM" id="MobiDB-lite"/>
    </source>
</evidence>
<dbReference type="GO" id="GO:0005634">
    <property type="term" value="C:nucleus"/>
    <property type="evidence" value="ECO:0007669"/>
    <property type="project" value="UniProtKB-SubCell"/>
</dbReference>
<dbReference type="OrthoDB" id="6077919at2759"/>
<dbReference type="GO" id="GO:0008270">
    <property type="term" value="F:zinc ion binding"/>
    <property type="evidence" value="ECO:0007669"/>
    <property type="project" value="UniProtKB-KW"/>
</dbReference>
<dbReference type="FunFam" id="3.30.160.60:FF:000902">
    <property type="entry name" value="Zinc finger protein 445"/>
    <property type="match status" value="1"/>
</dbReference>
<keyword evidence="3" id="KW-0677">Repeat</keyword>
<dbReference type="PANTHER" id="PTHR24381">
    <property type="entry name" value="ZINC FINGER PROTEIN"/>
    <property type="match status" value="1"/>
</dbReference>
<name>A0A2G9RKC9_AQUCT</name>
<dbReference type="InterPro" id="IPR036236">
    <property type="entry name" value="Znf_C2H2_sf"/>
</dbReference>
<sequence length="652" mass="73230">MDKHNIYIKELLDLTLEIIYLLTGEDYTVVKKTSGDGQYPINMDPSHFLTSESNTNKKILEGWKYLEDSKDLYTDGNSEIQQIIPTLDGSSNGNPPERCPRSLYSWDSIQEDHTIPHHHQVQELADVKVEGKEEAEEMCVIGGPHSTDKVKVRVAIKEEGIFPEISTDGHLDCDLEDNVISQDCQGEKPATQNSHHSEESSSDLSNAEESSSDQADSVPPATLPGPHIMDGPPDPANLEETSANSSHSVSPVVYSIARSPDASKPEESPSNSLETASPGLHNIARSPVLSIAEDQPVCKSEKVEPCPSTEKGECLSYPIVRSGHQVSITLPPSQSMLARSANVQKILELVNKMTDLLTREIGSREERDIMEHQPRNDEVIPTKRCLNLNYSRDFTQEHHIPYHIQSEDLRDVKTEILKDTEMHVEADQQSKEVVEMVVRIKEEESSMQTGTRNLHMRNILEGHLDVTQDSPGERPVNPDINPEGSSHCKSETCSKLCEYSTWELGFAEDQKVDTNIGSYGCSECGKGFSCDEDRDKHQRIHATRKPFSCSDCEKRFQVKSKLIRHVRVHTGEKPYSCTVCGRCFSNKKNLAIHVRRLHPDDKLFSCSDCGMCFHEKGRLVSSVRTKNYHIPNQPWLLHHCLGVFAEDHRHDC</sequence>
<proteinExistence type="predicted"/>
<keyword evidence="12" id="KW-1185">Reference proteome</keyword>
<dbReference type="GO" id="GO:0000981">
    <property type="term" value="F:DNA-binding transcription factor activity, RNA polymerase II-specific"/>
    <property type="evidence" value="ECO:0007669"/>
    <property type="project" value="TreeGrafter"/>
</dbReference>
<evidence type="ECO:0000256" key="6">
    <source>
        <dbReference type="ARBA" id="ARBA00023125"/>
    </source>
</evidence>